<dbReference type="RefSeq" id="WP_120354545.1">
    <property type="nucleotide sequence ID" value="NZ_RAQO01000005.1"/>
</dbReference>
<evidence type="ECO:0000256" key="2">
    <source>
        <dbReference type="ARBA" id="ARBA00005417"/>
    </source>
</evidence>
<keyword evidence="3" id="KW-0813">Transport</keyword>
<keyword evidence="7" id="KW-0472">Membrane</keyword>
<dbReference type="Gene3D" id="3.40.50.300">
    <property type="entry name" value="P-loop containing nucleotide triphosphate hydrolases"/>
    <property type="match status" value="1"/>
</dbReference>
<keyword evidence="4" id="KW-1003">Cell membrane</keyword>
<evidence type="ECO:0000256" key="4">
    <source>
        <dbReference type="ARBA" id="ARBA00022475"/>
    </source>
</evidence>
<evidence type="ECO:0000256" key="7">
    <source>
        <dbReference type="ARBA" id="ARBA00023136"/>
    </source>
</evidence>
<dbReference type="InterPro" id="IPR003593">
    <property type="entry name" value="AAA+_ATPase"/>
</dbReference>
<keyword evidence="6 9" id="KW-0067">ATP-binding</keyword>
<dbReference type="GO" id="GO:0005524">
    <property type="term" value="F:ATP binding"/>
    <property type="evidence" value="ECO:0007669"/>
    <property type="project" value="UniProtKB-KW"/>
</dbReference>
<evidence type="ECO:0000256" key="1">
    <source>
        <dbReference type="ARBA" id="ARBA00004202"/>
    </source>
</evidence>
<evidence type="ECO:0000313" key="10">
    <source>
        <dbReference type="Proteomes" id="UP000286482"/>
    </source>
</evidence>
<evidence type="ECO:0000256" key="3">
    <source>
        <dbReference type="ARBA" id="ARBA00022448"/>
    </source>
</evidence>
<keyword evidence="5" id="KW-0547">Nucleotide-binding</keyword>
<comment type="similarity">
    <text evidence="2">Belongs to the ABC transporter superfamily.</text>
</comment>
<dbReference type="Pfam" id="PF00005">
    <property type="entry name" value="ABC_tran"/>
    <property type="match status" value="1"/>
</dbReference>
<dbReference type="PROSITE" id="PS00211">
    <property type="entry name" value="ABC_TRANSPORTER_1"/>
    <property type="match status" value="1"/>
</dbReference>
<accession>A0A420ECR7</accession>
<protein>
    <submittedName>
        <fullName evidence="9">ABC transporter ATP-binding protein</fullName>
    </submittedName>
</protein>
<reference evidence="9 10" key="1">
    <citation type="submission" date="2018-09" db="EMBL/GenBank/DDBJ databases">
        <authorList>
            <person name="Wang Z."/>
        </authorList>
    </citation>
    <scope>NUCLEOTIDE SEQUENCE [LARGE SCALE GENOMIC DNA]</scope>
    <source>
        <strain evidence="9 10">ALS 81</strain>
    </source>
</reference>
<dbReference type="GO" id="GO:0005886">
    <property type="term" value="C:plasma membrane"/>
    <property type="evidence" value="ECO:0007669"/>
    <property type="project" value="UniProtKB-SubCell"/>
</dbReference>
<dbReference type="SMART" id="SM00382">
    <property type="entry name" value="AAA"/>
    <property type="match status" value="1"/>
</dbReference>
<sequence>MIDVKALDVYFNRGLPIENHVLRGLSLSIEQGQFVTVIGSNGAGKSTLLNALSGDVNISGGEISIGDQRVDHLQCHQRASMVARVFQDPMAGTCEKLSIAENLALAMRRGKKRGLGWALRRQYQQQFVAALSELGLGLEKRLDDQMGLLSGGQRQAVSLLMATLQPMQILLLDEHTAALDPKTAKFVLELSEQYIRKRKLTALMVTHSMQQALDHGDRTIMLHEGQVVFDIHGPERDKMQIVDLLNLFAQTKGEQLSDDSLLLG</sequence>
<evidence type="ECO:0000259" key="8">
    <source>
        <dbReference type="PROSITE" id="PS50893"/>
    </source>
</evidence>
<evidence type="ECO:0000256" key="6">
    <source>
        <dbReference type="ARBA" id="ARBA00022840"/>
    </source>
</evidence>
<feature type="domain" description="ABC transporter" evidence="8">
    <location>
        <begin position="4"/>
        <end position="249"/>
    </location>
</feature>
<dbReference type="EMBL" id="RAQO01000005">
    <property type="protein sequence ID" value="RKF18466.1"/>
    <property type="molecule type" value="Genomic_DNA"/>
</dbReference>
<keyword evidence="10" id="KW-1185">Reference proteome</keyword>
<comment type="caution">
    <text evidence="9">The sequence shown here is derived from an EMBL/GenBank/DDBJ whole genome shotgun (WGS) entry which is preliminary data.</text>
</comment>
<dbReference type="InterPro" id="IPR027417">
    <property type="entry name" value="P-loop_NTPase"/>
</dbReference>
<dbReference type="Proteomes" id="UP000286482">
    <property type="component" value="Unassembled WGS sequence"/>
</dbReference>
<comment type="subcellular location">
    <subcellularLocation>
        <location evidence="1">Cell membrane</location>
        <topology evidence="1">Peripheral membrane protein</topology>
    </subcellularLocation>
</comment>
<gene>
    <name evidence="9" type="ORF">DBZ36_08615</name>
</gene>
<dbReference type="GO" id="GO:0016887">
    <property type="term" value="F:ATP hydrolysis activity"/>
    <property type="evidence" value="ECO:0007669"/>
    <property type="project" value="InterPro"/>
</dbReference>
<dbReference type="OrthoDB" id="9776369at2"/>
<name>A0A420ECR7_9ALTE</name>
<dbReference type="InterPro" id="IPR017871">
    <property type="entry name" value="ABC_transporter-like_CS"/>
</dbReference>
<evidence type="ECO:0000256" key="5">
    <source>
        <dbReference type="ARBA" id="ARBA00022741"/>
    </source>
</evidence>
<dbReference type="PROSITE" id="PS50893">
    <property type="entry name" value="ABC_TRANSPORTER_2"/>
    <property type="match status" value="1"/>
</dbReference>
<proteinExistence type="inferred from homology"/>
<dbReference type="InterPro" id="IPR050166">
    <property type="entry name" value="ABC_transporter_ATP-bind"/>
</dbReference>
<dbReference type="AlphaFoldDB" id="A0A420ECR7"/>
<dbReference type="PANTHER" id="PTHR42788:SF7">
    <property type="entry name" value="NITRATE ABC TRANSPORTER ATP-BINDING PROTEIN"/>
    <property type="match status" value="1"/>
</dbReference>
<dbReference type="SUPFAM" id="SSF52540">
    <property type="entry name" value="P-loop containing nucleoside triphosphate hydrolases"/>
    <property type="match status" value="1"/>
</dbReference>
<dbReference type="PANTHER" id="PTHR42788">
    <property type="entry name" value="TAURINE IMPORT ATP-BINDING PROTEIN-RELATED"/>
    <property type="match status" value="1"/>
</dbReference>
<evidence type="ECO:0000313" key="9">
    <source>
        <dbReference type="EMBL" id="RKF18466.1"/>
    </source>
</evidence>
<dbReference type="InterPro" id="IPR003439">
    <property type="entry name" value="ABC_transporter-like_ATP-bd"/>
</dbReference>
<organism evidence="9 10">
    <name type="scientific">Alginatibacterium sediminis</name>
    <dbReference type="NCBI Taxonomy" id="2164068"/>
    <lineage>
        <taxon>Bacteria</taxon>
        <taxon>Pseudomonadati</taxon>
        <taxon>Pseudomonadota</taxon>
        <taxon>Gammaproteobacteria</taxon>
        <taxon>Alteromonadales</taxon>
        <taxon>Alteromonadaceae</taxon>
        <taxon>Alginatibacterium</taxon>
    </lineage>
</organism>